<evidence type="ECO:0000313" key="2">
    <source>
        <dbReference type="EMBL" id="KAK4815415.1"/>
    </source>
</evidence>
<keyword evidence="3" id="KW-1185">Reference proteome</keyword>
<gene>
    <name evidence="2" type="ORF">QYF61_001403</name>
</gene>
<proteinExistence type="predicted"/>
<sequence length="350" mass="38052">MLAGLDALVILYMPCDSTQDDLLHQLPRHRAIPTSLITGYQGEELSTSLSSSPPQKAVESNEVTPQPPFLPTRQAQSARPLLTGHAFQPFHQLCCPPLDAFKDLHILLKLWGPELPTALQGTLLTHIEPAVDQLPQTPFCRAALQPLLSQSICVPALLRPRCRIQCLNLLNFVPLMIVLCFNLSRSLCKASCPSGESTAPDPVWVISKLANGAFNPCIQIIDKYTEQNKPPVRISPVNTSPAEQPQLSQPFFIGGVFYPSDHLRGPPLDPLQQDSSTAGRSTPVGTYQEGVEGQNHPPRPAGHASSDAAQDTVGFLGCECTLLAHVQLFVHQYPQVLLSRASCPSSPSLY</sequence>
<feature type="region of interest" description="Disordered" evidence="1">
    <location>
        <begin position="43"/>
        <end position="70"/>
    </location>
</feature>
<name>A0AAN7MX78_MYCAM</name>
<dbReference type="Proteomes" id="UP001333110">
    <property type="component" value="Unassembled WGS sequence"/>
</dbReference>
<feature type="compositionally biased region" description="Low complexity" evidence="1">
    <location>
        <begin position="43"/>
        <end position="54"/>
    </location>
</feature>
<organism evidence="2 3">
    <name type="scientific">Mycteria americana</name>
    <name type="common">Wood stork</name>
    <dbReference type="NCBI Taxonomy" id="33587"/>
    <lineage>
        <taxon>Eukaryota</taxon>
        <taxon>Metazoa</taxon>
        <taxon>Chordata</taxon>
        <taxon>Craniata</taxon>
        <taxon>Vertebrata</taxon>
        <taxon>Euteleostomi</taxon>
        <taxon>Archelosauria</taxon>
        <taxon>Archosauria</taxon>
        <taxon>Dinosauria</taxon>
        <taxon>Saurischia</taxon>
        <taxon>Theropoda</taxon>
        <taxon>Coelurosauria</taxon>
        <taxon>Aves</taxon>
        <taxon>Neognathae</taxon>
        <taxon>Neoaves</taxon>
        <taxon>Aequornithes</taxon>
        <taxon>Ciconiiformes</taxon>
        <taxon>Ciconiidae</taxon>
        <taxon>Mycteria</taxon>
    </lineage>
</organism>
<evidence type="ECO:0000256" key="1">
    <source>
        <dbReference type="SAM" id="MobiDB-lite"/>
    </source>
</evidence>
<feature type="compositionally biased region" description="Polar residues" evidence="1">
    <location>
        <begin position="272"/>
        <end position="285"/>
    </location>
</feature>
<dbReference type="AlphaFoldDB" id="A0AAN7MX78"/>
<reference evidence="2 3" key="1">
    <citation type="journal article" date="2023" name="J. Hered.">
        <title>Chromosome-level genome of the wood stork (Mycteria americana) provides insight into avian chromosome evolution.</title>
        <authorList>
            <person name="Flamio R. Jr."/>
            <person name="Ramstad K.M."/>
        </authorList>
    </citation>
    <scope>NUCLEOTIDE SEQUENCE [LARGE SCALE GENOMIC DNA]</scope>
    <source>
        <strain evidence="2">JAX WOST 10</strain>
    </source>
</reference>
<dbReference type="EMBL" id="JAUNZN010000009">
    <property type="protein sequence ID" value="KAK4815415.1"/>
    <property type="molecule type" value="Genomic_DNA"/>
</dbReference>
<comment type="caution">
    <text evidence="2">The sequence shown here is derived from an EMBL/GenBank/DDBJ whole genome shotgun (WGS) entry which is preliminary data.</text>
</comment>
<evidence type="ECO:0000313" key="3">
    <source>
        <dbReference type="Proteomes" id="UP001333110"/>
    </source>
</evidence>
<feature type="region of interest" description="Disordered" evidence="1">
    <location>
        <begin position="264"/>
        <end position="307"/>
    </location>
</feature>
<accession>A0AAN7MX78</accession>
<protein>
    <submittedName>
        <fullName evidence="2">Uncharacterized protein</fullName>
    </submittedName>
</protein>